<protein>
    <submittedName>
        <fullName evidence="1">Uncharacterized protein</fullName>
    </submittedName>
</protein>
<accession>A0A146K5J1</accession>
<organism evidence="1">
    <name type="scientific">Trepomonas sp. PC1</name>
    <dbReference type="NCBI Taxonomy" id="1076344"/>
    <lineage>
        <taxon>Eukaryota</taxon>
        <taxon>Metamonada</taxon>
        <taxon>Diplomonadida</taxon>
        <taxon>Hexamitidae</taxon>
        <taxon>Hexamitinae</taxon>
        <taxon>Trepomonas</taxon>
    </lineage>
</organism>
<proteinExistence type="predicted"/>
<dbReference type="EMBL" id="GDID01005710">
    <property type="protein sequence ID" value="JAP90896.1"/>
    <property type="molecule type" value="Transcribed_RNA"/>
</dbReference>
<dbReference type="AlphaFoldDB" id="A0A146K5J1"/>
<evidence type="ECO:0000313" key="1">
    <source>
        <dbReference type="EMBL" id="JAP90896.1"/>
    </source>
</evidence>
<gene>
    <name evidence="1" type="ORF">TPC1_17659</name>
</gene>
<feature type="non-terminal residue" evidence="1">
    <location>
        <position position="128"/>
    </location>
</feature>
<name>A0A146K5J1_9EUKA</name>
<reference evidence="1" key="1">
    <citation type="submission" date="2015-07" db="EMBL/GenBank/DDBJ databases">
        <title>Adaptation to a free-living lifestyle via gene acquisitions in the diplomonad Trepomonas sp. PC1.</title>
        <authorList>
            <person name="Xu F."/>
            <person name="Jerlstrom-Hultqvist J."/>
            <person name="Kolisko M."/>
            <person name="Simpson A.G.B."/>
            <person name="Roger A.J."/>
            <person name="Svard S.G."/>
            <person name="Andersson J.O."/>
        </authorList>
    </citation>
    <scope>NUCLEOTIDE SEQUENCE</scope>
    <source>
        <strain evidence="1">PC1</strain>
    </source>
</reference>
<sequence>MLLQIIIEQVFLNSTVCKEAFLSIIISLQFVFLQSKGQIDQLFGMLSRRAKSCRQQIQYVGYCAELIKFLHEQETIVENQPKQTMADFTNVKEQTSYLQEYSYLVYAGVICCQYLNDPELNIQLKNQL</sequence>